<organism evidence="2 3">
    <name type="scientific">Undibacterium terreum</name>
    <dbReference type="NCBI Taxonomy" id="1224302"/>
    <lineage>
        <taxon>Bacteria</taxon>
        <taxon>Pseudomonadati</taxon>
        <taxon>Pseudomonadota</taxon>
        <taxon>Betaproteobacteria</taxon>
        <taxon>Burkholderiales</taxon>
        <taxon>Oxalobacteraceae</taxon>
        <taxon>Undibacterium</taxon>
    </lineage>
</organism>
<protein>
    <recommendedName>
        <fullName evidence="4">Alpha/beta hydrolase</fullName>
    </recommendedName>
</protein>
<keyword evidence="1" id="KW-0732">Signal</keyword>
<evidence type="ECO:0000256" key="1">
    <source>
        <dbReference type="SAM" id="SignalP"/>
    </source>
</evidence>
<feature type="signal peptide" evidence="1">
    <location>
        <begin position="1"/>
        <end position="19"/>
    </location>
</feature>
<reference evidence="2" key="1">
    <citation type="journal article" date="2014" name="Int. J. Syst. Evol. Microbiol.">
        <title>Complete genome sequence of Corynebacterium casei LMG S-19264T (=DSM 44701T), isolated from a smear-ripened cheese.</title>
        <authorList>
            <consortium name="US DOE Joint Genome Institute (JGI-PGF)"/>
            <person name="Walter F."/>
            <person name="Albersmeier A."/>
            <person name="Kalinowski J."/>
            <person name="Ruckert C."/>
        </authorList>
    </citation>
    <scope>NUCLEOTIDE SEQUENCE</scope>
    <source>
        <strain evidence="2">CGMCC 1.10998</strain>
    </source>
</reference>
<dbReference type="AlphaFoldDB" id="A0A916USL6"/>
<dbReference type="Proteomes" id="UP000637423">
    <property type="component" value="Unassembled WGS sequence"/>
</dbReference>
<dbReference type="Gene3D" id="3.40.50.1820">
    <property type="entry name" value="alpha/beta hydrolase"/>
    <property type="match status" value="1"/>
</dbReference>
<accession>A0A916USL6</accession>
<evidence type="ECO:0000313" key="3">
    <source>
        <dbReference type="Proteomes" id="UP000637423"/>
    </source>
</evidence>
<evidence type="ECO:0000313" key="2">
    <source>
        <dbReference type="EMBL" id="GGC85007.1"/>
    </source>
</evidence>
<reference evidence="2" key="2">
    <citation type="submission" date="2020-09" db="EMBL/GenBank/DDBJ databases">
        <authorList>
            <person name="Sun Q."/>
            <person name="Zhou Y."/>
        </authorList>
    </citation>
    <scope>NUCLEOTIDE SEQUENCE</scope>
    <source>
        <strain evidence="2">CGMCC 1.10998</strain>
    </source>
</reference>
<dbReference type="RefSeq" id="WP_188567401.1">
    <property type="nucleotide sequence ID" value="NZ_BMED01000003.1"/>
</dbReference>
<dbReference type="InterPro" id="IPR029058">
    <property type="entry name" value="AB_hydrolase_fold"/>
</dbReference>
<sequence length="264" mass="27977">MIKHLLLGLSLLYSSMAAAEDGQMLQVQTRDGVTVPVFWVKQEHASATLILLPGGAGGIGKLDDAGWPGSANFLIRSGRMFAAYGFNIAMVSRPSDIQDLDFSVRTSDRHILDLHKVLDYVHNLSDAPVWVVGTSRGTISATALAISESNTNANGALAGIVLTSSITDKKPGALPTQSLSKISVPVLVVHNQKDACPICQPYQASYIVNALKNAPARKLLMLDGGSGASGDVCEALHYHGFIGIEQQAVDAISQWIQHPVNAAP</sequence>
<evidence type="ECO:0008006" key="4">
    <source>
        <dbReference type="Google" id="ProtNLM"/>
    </source>
</evidence>
<gene>
    <name evidence="2" type="ORF">GCM10011396_35380</name>
</gene>
<feature type="chain" id="PRO_5037709642" description="Alpha/beta hydrolase" evidence="1">
    <location>
        <begin position="20"/>
        <end position="264"/>
    </location>
</feature>
<proteinExistence type="predicted"/>
<dbReference type="EMBL" id="BMED01000003">
    <property type="protein sequence ID" value="GGC85007.1"/>
    <property type="molecule type" value="Genomic_DNA"/>
</dbReference>
<name>A0A916USL6_9BURK</name>
<dbReference type="SUPFAM" id="SSF53474">
    <property type="entry name" value="alpha/beta-Hydrolases"/>
    <property type="match status" value="1"/>
</dbReference>
<comment type="caution">
    <text evidence="2">The sequence shown here is derived from an EMBL/GenBank/DDBJ whole genome shotgun (WGS) entry which is preliminary data.</text>
</comment>
<keyword evidence="3" id="KW-1185">Reference proteome</keyword>